<sequence>MPDNVISLYSTRTMLQAINIMKPVHTFLRDTFFPGTQTFLTENVDVDFKKGKRKMAPFVAPRVGGIVVDRQGFETRTFKFSRVAPQRILTKDDLNTRSMGEAIYSTRTPDERAQELLAGDIIELDDMITSREEWMCRELLFTGKVTMKEMTENGKHIDKVVDYNFTNKEILTGGELWTDPGSDPIGYLGEKRLEVIQKTGKAPTICIMASDVSKTFINHEKVQKIMNLLRINIGVIEPSVKSPALTYIGRISELDLELYSYDEWFLDDDDTEQPMIPEKTILLGTTGMNKRYYGAITQMENGTFVTYEGTRIPKVWSDEENEVRKIRLSSRPLPVPEDIDSWYVAVVK</sequence>
<dbReference type="InterPro" id="IPR005564">
    <property type="entry name" value="Major_capsid_GpE"/>
</dbReference>
<dbReference type="Pfam" id="PF03864">
    <property type="entry name" value="Phage_cap_E"/>
    <property type="match status" value="1"/>
</dbReference>
<reference evidence="1 2" key="1">
    <citation type="submission" date="2018-07" db="EMBL/GenBank/DDBJ databases">
        <title>Genomic Encyclopedia of Type Strains, Phase IV (KMG-IV): sequencing the most valuable type-strain genomes for metagenomic binning, comparative biology and taxonomic classification.</title>
        <authorList>
            <person name="Goeker M."/>
        </authorList>
    </citation>
    <scope>NUCLEOTIDE SEQUENCE [LARGE SCALE GENOMIC DNA]</scope>
    <source>
        <strain evidence="1 2">DSM 27016</strain>
    </source>
</reference>
<dbReference type="Gene3D" id="3.30.1930.10">
    <property type="entry name" value="capsid protein of prophage domain"/>
    <property type="match status" value="1"/>
</dbReference>
<protein>
    <submittedName>
        <fullName evidence="1">Major capsid protein E</fullName>
    </submittedName>
</protein>
<dbReference type="Proteomes" id="UP000253034">
    <property type="component" value="Unassembled WGS sequence"/>
</dbReference>
<accession>A0A369BJY7</accession>
<dbReference type="OrthoDB" id="5449178at2"/>
<keyword evidence="2" id="KW-1185">Reference proteome</keyword>
<evidence type="ECO:0000313" key="1">
    <source>
        <dbReference type="EMBL" id="RCX20886.1"/>
    </source>
</evidence>
<proteinExistence type="predicted"/>
<comment type="caution">
    <text evidence="1">The sequence shown here is derived from an EMBL/GenBank/DDBJ whole genome shotgun (WGS) entry which is preliminary data.</text>
</comment>
<dbReference type="EMBL" id="QPJT01000001">
    <property type="protein sequence ID" value="RCX20886.1"/>
    <property type="molecule type" value="Genomic_DNA"/>
</dbReference>
<organism evidence="1 2">
    <name type="scientific">Anaerobacterium chartisolvens</name>
    <dbReference type="NCBI Taxonomy" id="1297424"/>
    <lineage>
        <taxon>Bacteria</taxon>
        <taxon>Bacillati</taxon>
        <taxon>Bacillota</taxon>
        <taxon>Clostridia</taxon>
        <taxon>Eubacteriales</taxon>
        <taxon>Oscillospiraceae</taxon>
        <taxon>Anaerobacterium</taxon>
    </lineage>
</organism>
<name>A0A369BJY7_9FIRM</name>
<evidence type="ECO:0000313" key="2">
    <source>
        <dbReference type="Proteomes" id="UP000253034"/>
    </source>
</evidence>
<gene>
    <name evidence="1" type="ORF">DFR58_10188</name>
</gene>
<dbReference type="Gene3D" id="3.15.30.10">
    <property type="entry name" value="putative capsid protein of prophage domain like"/>
    <property type="match status" value="1"/>
</dbReference>
<dbReference type="RefSeq" id="WP_114295840.1">
    <property type="nucleotide sequence ID" value="NZ_QPJT01000001.1"/>
</dbReference>
<dbReference type="AlphaFoldDB" id="A0A369BJY7"/>